<organism evidence="5 6">
    <name type="scientific">Planosporangium mesophilum</name>
    <dbReference type="NCBI Taxonomy" id="689768"/>
    <lineage>
        <taxon>Bacteria</taxon>
        <taxon>Bacillati</taxon>
        <taxon>Actinomycetota</taxon>
        <taxon>Actinomycetes</taxon>
        <taxon>Micromonosporales</taxon>
        <taxon>Micromonosporaceae</taxon>
        <taxon>Planosporangium</taxon>
    </lineage>
</organism>
<accession>A0A8J3X0S5</accession>
<dbReference type="PANTHER" id="PTHR13789:SF309">
    <property type="entry name" value="PUTATIVE (AFU_ORTHOLOGUE AFUA_6G14510)-RELATED"/>
    <property type="match status" value="1"/>
</dbReference>
<dbReference type="InterPro" id="IPR050493">
    <property type="entry name" value="FAD-dep_Monooxygenase_BioMet"/>
</dbReference>
<sequence>MRALIIGGGIAGAATAIALRKAGLDAAVYEAYPTGADDVGAFLTIMDNGMDALRAIDADELVRAGSYAATGVELFNDSGSHLGHQDVDGRTLRRATLYRLLHDEVTARGGRLEHGKKLVGARPAPGGGVVASFADGSHAEGDLLIGADGLHSAIRSVIDPGAPRPRYTGVHIVYGYSPCDGPARTEPGAYHMIFGKQAFFGYTTVPDGQTWWFARLPGAELTDTERTPDQWKQQAIECLADDDTPAAEIVRTAGDDVVGGNGYDIPATPRWHRASMVLVGDAAHAASPAAGQGASMALEDSVVLAKCLRDLPEVESAFRAYERLRRERTERLVAASARQTDDATPSGRDRRRREPAAGPAEYRIDWDTPVRPAETLHGR</sequence>
<feature type="region of interest" description="Disordered" evidence="3">
    <location>
        <begin position="332"/>
        <end position="379"/>
    </location>
</feature>
<evidence type="ECO:0000256" key="3">
    <source>
        <dbReference type="SAM" id="MobiDB-lite"/>
    </source>
</evidence>
<dbReference type="InterPro" id="IPR002938">
    <property type="entry name" value="FAD-bd"/>
</dbReference>
<dbReference type="SUPFAM" id="SSF51905">
    <property type="entry name" value="FAD/NAD(P)-binding domain"/>
    <property type="match status" value="1"/>
</dbReference>
<comment type="caution">
    <text evidence="5">The sequence shown here is derived from an EMBL/GenBank/DDBJ whole genome shotgun (WGS) entry which is preliminary data.</text>
</comment>
<dbReference type="Pfam" id="PF01494">
    <property type="entry name" value="FAD_binding_3"/>
    <property type="match status" value="1"/>
</dbReference>
<evidence type="ECO:0000313" key="6">
    <source>
        <dbReference type="Proteomes" id="UP000599074"/>
    </source>
</evidence>
<dbReference type="InterPro" id="IPR036188">
    <property type="entry name" value="FAD/NAD-bd_sf"/>
</dbReference>
<dbReference type="Proteomes" id="UP000599074">
    <property type="component" value="Unassembled WGS sequence"/>
</dbReference>
<reference evidence="5" key="1">
    <citation type="submission" date="2021-01" db="EMBL/GenBank/DDBJ databases">
        <title>Whole genome shotgun sequence of Planosporangium mesophilum NBRC 109066.</title>
        <authorList>
            <person name="Komaki H."/>
            <person name="Tamura T."/>
        </authorList>
    </citation>
    <scope>NUCLEOTIDE SEQUENCE</scope>
    <source>
        <strain evidence="5">NBRC 109066</strain>
    </source>
</reference>
<name>A0A8J3X0S5_9ACTN</name>
<keyword evidence="2" id="KW-0503">Monooxygenase</keyword>
<dbReference type="AlphaFoldDB" id="A0A8J3X0S5"/>
<keyword evidence="6" id="KW-1185">Reference proteome</keyword>
<protein>
    <submittedName>
        <fullName evidence="5">FAD-dependent oxidoreductase</fullName>
    </submittedName>
</protein>
<dbReference type="PANTHER" id="PTHR13789">
    <property type="entry name" value="MONOOXYGENASE"/>
    <property type="match status" value="1"/>
</dbReference>
<keyword evidence="1" id="KW-0560">Oxidoreductase</keyword>
<evidence type="ECO:0000259" key="4">
    <source>
        <dbReference type="Pfam" id="PF01494"/>
    </source>
</evidence>
<dbReference type="EMBL" id="BOON01000031">
    <property type="protein sequence ID" value="GII23690.1"/>
    <property type="molecule type" value="Genomic_DNA"/>
</dbReference>
<feature type="domain" description="FAD-binding" evidence="4">
    <location>
        <begin position="3"/>
        <end position="335"/>
    </location>
</feature>
<dbReference type="GO" id="GO:0071949">
    <property type="term" value="F:FAD binding"/>
    <property type="evidence" value="ECO:0007669"/>
    <property type="project" value="InterPro"/>
</dbReference>
<proteinExistence type="predicted"/>
<evidence type="ECO:0000256" key="2">
    <source>
        <dbReference type="ARBA" id="ARBA00023033"/>
    </source>
</evidence>
<gene>
    <name evidence="5" type="ORF">Pme01_32870</name>
</gene>
<dbReference type="PRINTS" id="PR00420">
    <property type="entry name" value="RNGMNOXGNASE"/>
</dbReference>
<dbReference type="Gene3D" id="3.50.50.60">
    <property type="entry name" value="FAD/NAD(P)-binding domain"/>
    <property type="match status" value="1"/>
</dbReference>
<evidence type="ECO:0000256" key="1">
    <source>
        <dbReference type="ARBA" id="ARBA00023002"/>
    </source>
</evidence>
<evidence type="ECO:0000313" key="5">
    <source>
        <dbReference type="EMBL" id="GII23690.1"/>
    </source>
</evidence>
<feature type="compositionally biased region" description="Basic and acidic residues" evidence="3">
    <location>
        <begin position="362"/>
        <end position="379"/>
    </location>
</feature>
<dbReference type="GO" id="GO:0004497">
    <property type="term" value="F:monooxygenase activity"/>
    <property type="evidence" value="ECO:0007669"/>
    <property type="project" value="UniProtKB-KW"/>
</dbReference>